<keyword evidence="4" id="KW-1185">Reference proteome</keyword>
<reference evidence="2 4" key="2">
    <citation type="journal article" date="2013" name="Nature">
        <title>Insights into bilaterian evolution from three spiralian genomes.</title>
        <authorList>
            <person name="Simakov O."/>
            <person name="Marletaz F."/>
            <person name="Cho S.J."/>
            <person name="Edsinger-Gonzales E."/>
            <person name="Havlak P."/>
            <person name="Hellsten U."/>
            <person name="Kuo D.H."/>
            <person name="Larsson T."/>
            <person name="Lv J."/>
            <person name="Arendt D."/>
            <person name="Savage R."/>
            <person name="Osoegawa K."/>
            <person name="de Jong P."/>
            <person name="Grimwood J."/>
            <person name="Chapman J.A."/>
            <person name="Shapiro H."/>
            <person name="Aerts A."/>
            <person name="Otillar R.P."/>
            <person name="Terry A.Y."/>
            <person name="Boore J.L."/>
            <person name="Grigoriev I.V."/>
            <person name="Lindberg D.R."/>
            <person name="Seaver E.C."/>
            <person name="Weisblat D.A."/>
            <person name="Putnam N.H."/>
            <person name="Rokhsar D.S."/>
        </authorList>
    </citation>
    <scope>NUCLEOTIDE SEQUENCE</scope>
    <source>
        <strain evidence="2 4">I ESC-2004</strain>
    </source>
</reference>
<organism evidence="2">
    <name type="scientific">Capitella teleta</name>
    <name type="common">Polychaete worm</name>
    <dbReference type="NCBI Taxonomy" id="283909"/>
    <lineage>
        <taxon>Eukaryota</taxon>
        <taxon>Metazoa</taxon>
        <taxon>Spiralia</taxon>
        <taxon>Lophotrochozoa</taxon>
        <taxon>Annelida</taxon>
        <taxon>Polychaeta</taxon>
        <taxon>Sedentaria</taxon>
        <taxon>Scolecida</taxon>
        <taxon>Capitellidae</taxon>
        <taxon>Capitella</taxon>
    </lineage>
</organism>
<gene>
    <name evidence="2" type="ORF">CAPTEDRAFT_198447</name>
</gene>
<evidence type="ECO:0000256" key="1">
    <source>
        <dbReference type="SAM" id="Coils"/>
    </source>
</evidence>
<dbReference type="AlphaFoldDB" id="R7TWG1"/>
<evidence type="ECO:0000313" key="3">
    <source>
        <dbReference type="EnsemblMetazoa" id="CapteP198447"/>
    </source>
</evidence>
<dbReference type="EMBL" id="AMQN01010696">
    <property type="status" value="NOT_ANNOTATED_CDS"/>
    <property type="molecule type" value="Genomic_DNA"/>
</dbReference>
<dbReference type="OMA" id="PPCDHEK"/>
<proteinExistence type="predicted"/>
<sequence>MANARKSSVRGQKDDVPLLKMKISELEEQVADYKKRIEDLRKAKNTTLIKREREIIDVRAPNLGQRETCLKSLITAPLFLDYADVQTYTIGDVQEQNEQQELDPSASDGRVADLEKQLKEMEAKHLKEKDELMKKNQERAMKNDTKQECGHEAEIAQLKRSLEDAQSDVTVLRIENQDLRERVEALIMDLSIKEAKWCETEDLLSNKLKLEWGEKYREWMQETERKIVELQEANTLLRGYLDRGAGSSS</sequence>
<accession>R7TWG1</accession>
<name>R7TWG1_CAPTE</name>
<dbReference type="EMBL" id="KB308420">
    <property type="protein sequence ID" value="ELT97927.1"/>
    <property type="molecule type" value="Genomic_DNA"/>
</dbReference>
<evidence type="ECO:0000313" key="2">
    <source>
        <dbReference type="EMBL" id="ELT97927.1"/>
    </source>
</evidence>
<dbReference type="OrthoDB" id="10065091at2759"/>
<keyword evidence="1" id="KW-0175">Coiled coil</keyword>
<dbReference type="HOGENOM" id="CLU_103907_0_0_1"/>
<evidence type="ECO:0000313" key="4">
    <source>
        <dbReference type="Proteomes" id="UP000014760"/>
    </source>
</evidence>
<protein>
    <submittedName>
        <fullName evidence="2 3">Uncharacterized protein</fullName>
    </submittedName>
</protein>
<dbReference type="Proteomes" id="UP000014760">
    <property type="component" value="Unassembled WGS sequence"/>
</dbReference>
<feature type="coiled-coil region" evidence="1">
    <location>
        <begin position="16"/>
        <end position="43"/>
    </location>
</feature>
<reference evidence="3" key="3">
    <citation type="submission" date="2015-06" db="UniProtKB">
        <authorList>
            <consortium name="EnsemblMetazoa"/>
        </authorList>
    </citation>
    <scope>IDENTIFICATION</scope>
</reference>
<feature type="coiled-coil region" evidence="1">
    <location>
        <begin position="111"/>
        <end position="196"/>
    </location>
</feature>
<dbReference type="EnsemblMetazoa" id="CapteT198447">
    <property type="protein sequence ID" value="CapteP198447"/>
    <property type="gene ID" value="CapteG198447"/>
</dbReference>
<reference evidence="4" key="1">
    <citation type="submission" date="2012-12" db="EMBL/GenBank/DDBJ databases">
        <authorList>
            <person name="Hellsten U."/>
            <person name="Grimwood J."/>
            <person name="Chapman J.A."/>
            <person name="Shapiro H."/>
            <person name="Aerts A."/>
            <person name="Otillar R.P."/>
            <person name="Terry A.Y."/>
            <person name="Boore J.L."/>
            <person name="Simakov O."/>
            <person name="Marletaz F."/>
            <person name="Cho S.-J."/>
            <person name="Edsinger-Gonzales E."/>
            <person name="Havlak P."/>
            <person name="Kuo D.-H."/>
            <person name="Larsson T."/>
            <person name="Lv J."/>
            <person name="Arendt D."/>
            <person name="Savage R."/>
            <person name="Osoegawa K."/>
            <person name="de Jong P."/>
            <person name="Lindberg D.R."/>
            <person name="Seaver E.C."/>
            <person name="Weisblat D.A."/>
            <person name="Putnam N.H."/>
            <person name="Grigoriev I.V."/>
            <person name="Rokhsar D.S."/>
        </authorList>
    </citation>
    <scope>NUCLEOTIDE SEQUENCE</scope>
    <source>
        <strain evidence="4">I ESC-2004</strain>
    </source>
</reference>